<evidence type="ECO:0000256" key="2">
    <source>
        <dbReference type="ARBA" id="ARBA00022801"/>
    </source>
</evidence>
<comment type="caution">
    <text evidence="3">The sequence shown here is derived from an EMBL/GenBank/DDBJ whole genome shotgun (WGS) entry which is preliminary data.</text>
</comment>
<dbReference type="RefSeq" id="WP_116885618.1">
    <property type="nucleotide sequence ID" value="NZ_CABMMC010000105.1"/>
</dbReference>
<evidence type="ECO:0000256" key="1">
    <source>
        <dbReference type="ARBA" id="ARBA00010716"/>
    </source>
</evidence>
<organism evidence="3 4">
    <name type="scientific">Victivallis vadensis</name>
    <dbReference type="NCBI Taxonomy" id="172901"/>
    <lineage>
        <taxon>Bacteria</taxon>
        <taxon>Pseudomonadati</taxon>
        <taxon>Lentisphaerota</taxon>
        <taxon>Lentisphaeria</taxon>
        <taxon>Victivallales</taxon>
        <taxon>Victivallaceae</taxon>
        <taxon>Victivallis</taxon>
    </lineage>
</organism>
<evidence type="ECO:0000313" key="3">
    <source>
        <dbReference type="EMBL" id="PVY36020.1"/>
    </source>
</evidence>
<dbReference type="PANTHER" id="PTHR11113">
    <property type="entry name" value="N-ACETYLGLUCOSAMINE-6-PHOSPHATE DEACETYLASE"/>
    <property type="match status" value="1"/>
</dbReference>
<keyword evidence="2" id="KW-0378">Hydrolase</keyword>
<dbReference type="AlphaFoldDB" id="A0A2U1AI17"/>
<evidence type="ECO:0000313" key="4">
    <source>
        <dbReference type="Proteomes" id="UP000245959"/>
    </source>
</evidence>
<dbReference type="InterPro" id="IPR032466">
    <property type="entry name" value="Metal_Hydrolase"/>
</dbReference>
<gene>
    <name evidence="3" type="ORF">C8D82_13820</name>
</gene>
<dbReference type="EMBL" id="QEKH01000038">
    <property type="protein sequence ID" value="PVY36020.1"/>
    <property type="molecule type" value="Genomic_DNA"/>
</dbReference>
<reference evidence="3 4" key="1">
    <citation type="submission" date="2018-04" db="EMBL/GenBank/DDBJ databases">
        <title>Genomic Encyclopedia of Type Strains, Phase IV (KMG-IV): sequencing the most valuable type-strain genomes for metagenomic binning, comparative biology and taxonomic classification.</title>
        <authorList>
            <person name="Goeker M."/>
        </authorList>
    </citation>
    <scope>NUCLEOTIDE SEQUENCE [LARGE SCALE GENOMIC DNA]</scope>
    <source>
        <strain evidence="3 4">DSM 14823</strain>
    </source>
</reference>
<accession>A0A2U1AI17</accession>
<comment type="similarity">
    <text evidence="1">Belongs to the metallo-dependent hydrolases superfamily. NagA family.</text>
</comment>
<protein>
    <submittedName>
        <fullName evidence="3">N-acetylglucosamine-6-phosphate deacetylase</fullName>
    </submittedName>
</protein>
<dbReference type="PANTHER" id="PTHR11113:SF14">
    <property type="entry name" value="N-ACETYLGLUCOSAMINE-6-PHOSPHATE DEACETYLASE"/>
    <property type="match status" value="1"/>
</dbReference>
<dbReference type="GeneID" id="78296889"/>
<dbReference type="Proteomes" id="UP000245959">
    <property type="component" value="Unassembled WGS sequence"/>
</dbReference>
<keyword evidence="4" id="KW-1185">Reference proteome</keyword>
<dbReference type="Gene3D" id="3.20.20.140">
    <property type="entry name" value="Metal-dependent hydrolases"/>
    <property type="match status" value="1"/>
</dbReference>
<dbReference type="OrthoDB" id="9776488at2"/>
<dbReference type="SUPFAM" id="SSF51556">
    <property type="entry name" value="Metallo-dependent hydrolases"/>
    <property type="match status" value="1"/>
</dbReference>
<dbReference type="GO" id="GO:0008448">
    <property type="term" value="F:N-acetylglucosamine-6-phosphate deacetylase activity"/>
    <property type="evidence" value="ECO:0007669"/>
    <property type="project" value="TreeGrafter"/>
</dbReference>
<name>A0A2U1AI17_9BACT</name>
<proteinExistence type="inferred from homology"/>
<sequence>MNNPGWVDLQVNGHNGVNFSDPELTESEFLRAADELFAAGTAVFLPTLITSPAEVYRRNLPLIRRAVERHGLAGAVPGIHLEGPFIARGAIGSHNPEWVQAPSPETVERLYQQAEGFVRLITVSADAPGAPEAIARARKLGIAVSVGHHLANTADIVNAADAGAQALTHLGNGLPNQLDRHRNPIWAGLAEDRLSAMIITDGHHLPADLIKVILRVKGADRVIVTSDASEAAGYPPGHCRVLGNDAILTPDGKLYNPAKNCLVAAAVTLDFCMKHLASLELLSDAELLKVGRTNALRLIGSTPECMETTRQENTSAT</sequence>
<dbReference type="GO" id="GO:0006046">
    <property type="term" value="P:N-acetylglucosamine catabolic process"/>
    <property type="evidence" value="ECO:0007669"/>
    <property type="project" value="TreeGrafter"/>
</dbReference>